<organism evidence="3 4">
    <name type="scientific">Lasiodiplodia theobromae</name>
    <dbReference type="NCBI Taxonomy" id="45133"/>
    <lineage>
        <taxon>Eukaryota</taxon>
        <taxon>Fungi</taxon>
        <taxon>Dikarya</taxon>
        <taxon>Ascomycota</taxon>
        <taxon>Pezizomycotina</taxon>
        <taxon>Dothideomycetes</taxon>
        <taxon>Dothideomycetes incertae sedis</taxon>
        <taxon>Botryosphaeriales</taxon>
        <taxon>Botryosphaeriaceae</taxon>
        <taxon>Lasiodiplodia</taxon>
    </lineage>
</organism>
<keyword evidence="2" id="KW-1133">Transmembrane helix</keyword>
<comment type="caution">
    <text evidence="3">The sequence shown here is derived from an EMBL/GenBank/DDBJ whole genome shotgun (WGS) entry which is preliminary data.</text>
</comment>
<keyword evidence="2" id="KW-0472">Membrane</keyword>
<feature type="region of interest" description="Disordered" evidence="1">
    <location>
        <begin position="242"/>
        <end position="329"/>
    </location>
</feature>
<feature type="transmembrane region" description="Helical" evidence="2">
    <location>
        <begin position="7"/>
        <end position="28"/>
    </location>
</feature>
<reference evidence="3" key="2">
    <citation type="journal article" date="2018" name="DNA Res.">
        <title>Comparative genome and transcriptome analyses reveal adaptations to opportunistic infections in woody plant degrading pathogens of Botryosphaeriaceae.</title>
        <authorList>
            <person name="Yan J.Y."/>
            <person name="Zhao W.S."/>
            <person name="Chen Z."/>
            <person name="Xing Q.K."/>
            <person name="Zhang W."/>
            <person name="Chethana K.W.T."/>
            <person name="Xue M.F."/>
            <person name="Xu J.P."/>
            <person name="Phillips A.J.L."/>
            <person name="Wang Y."/>
            <person name="Liu J.H."/>
            <person name="Liu M."/>
            <person name="Zhou Y."/>
            <person name="Jayawardena R.S."/>
            <person name="Manawasinghe I.S."/>
            <person name="Huang J.B."/>
            <person name="Qiao G.H."/>
            <person name="Fu C.Y."/>
            <person name="Guo F.F."/>
            <person name="Dissanayake A.J."/>
            <person name="Peng Y.L."/>
            <person name="Hyde K.D."/>
            <person name="Li X.H."/>
        </authorList>
    </citation>
    <scope>NUCLEOTIDE SEQUENCE</scope>
    <source>
        <strain evidence="3">CSS-01s</strain>
    </source>
</reference>
<evidence type="ECO:0000313" key="4">
    <source>
        <dbReference type="Proteomes" id="UP000627934"/>
    </source>
</evidence>
<dbReference type="Proteomes" id="UP000627934">
    <property type="component" value="Unassembled WGS sequence"/>
</dbReference>
<keyword evidence="2" id="KW-0812">Transmembrane</keyword>
<evidence type="ECO:0008006" key="5">
    <source>
        <dbReference type="Google" id="ProtNLM"/>
    </source>
</evidence>
<dbReference type="AlphaFoldDB" id="A0A8H7INV8"/>
<protein>
    <recommendedName>
        <fullName evidence="5">Tetraspanin Tsp3</fullName>
    </recommendedName>
</protein>
<feature type="compositionally biased region" description="Basic and acidic residues" evidence="1">
    <location>
        <begin position="317"/>
        <end position="329"/>
    </location>
</feature>
<name>A0A8H7INV8_9PEZI</name>
<dbReference type="EMBL" id="MDYX01000024">
    <property type="protein sequence ID" value="KAF9629158.1"/>
    <property type="molecule type" value="Genomic_DNA"/>
</dbReference>
<evidence type="ECO:0000313" key="3">
    <source>
        <dbReference type="EMBL" id="KAF9629158.1"/>
    </source>
</evidence>
<sequence length="329" mass="36186">MAIDKRSIAGVITGLLFLALIAVAWHHLALPIPTALSFLVIILPVAQGLSTWYLARPPARRHFLALPTSSSDAAHSYDDAPAHASSRHPRPDPRARIAPPLLGALTIFATALATLSGTHLAPADSLNCALRDQWLALFRTKNGQQIKAIQDALHCCGFRTVYDMAWPFPQSSDGKTQRSTCSKTFERDTACFSGWRKEEQKMAGLLVVVCLGAWACQMIVTTRTFTQPSWLQRFVARNSRDQASEFDAENGNGDGRPSRAIDFHNAGRYTDNPSEDLEEVERGQPTEGRGGVAIENSHATNTHEHHTMLPSAHGNGHNHDHNHWSTDQH</sequence>
<evidence type="ECO:0000256" key="2">
    <source>
        <dbReference type="SAM" id="Phobius"/>
    </source>
</evidence>
<accession>A0A8H7INV8</accession>
<feature type="transmembrane region" description="Helical" evidence="2">
    <location>
        <begin position="34"/>
        <end position="55"/>
    </location>
</feature>
<proteinExistence type="predicted"/>
<evidence type="ECO:0000256" key="1">
    <source>
        <dbReference type="SAM" id="MobiDB-lite"/>
    </source>
</evidence>
<gene>
    <name evidence="3" type="ORF">BFW01_g10361</name>
</gene>
<reference evidence="3" key="1">
    <citation type="submission" date="2016-08" db="EMBL/GenBank/DDBJ databases">
        <authorList>
            <person name="Yan J."/>
        </authorList>
    </citation>
    <scope>NUCLEOTIDE SEQUENCE</scope>
    <source>
        <strain evidence="3">CSS-01s</strain>
    </source>
</reference>
<feature type="transmembrane region" description="Helical" evidence="2">
    <location>
        <begin position="202"/>
        <end position="220"/>
    </location>
</feature>